<dbReference type="OrthoDB" id="9948840at2"/>
<accession>A0A4R6IXK2</accession>
<evidence type="ECO:0000313" key="1">
    <source>
        <dbReference type="EMBL" id="TDO26706.1"/>
    </source>
</evidence>
<evidence type="ECO:0000313" key="2">
    <source>
        <dbReference type="Proteomes" id="UP000295741"/>
    </source>
</evidence>
<sequence>MLIARKLIALSLLLLVAFPLISSLLFYIQEQSIHAEIKKVFKQKELSTIRVTQLKWYEEDKEIIVNGKLFDVSSISLQPDGSYIVKGLFDHQEQELYALLDKTTEESQHSPLLIEYAACFMIDHLNFSQFTIHRIYTFYNTHSGYLETMASQFHPGIIAPPPKHFLFNS</sequence>
<keyword evidence="2" id="KW-1185">Reference proteome</keyword>
<proteinExistence type="predicted"/>
<dbReference type="AlphaFoldDB" id="A0A4R6IXK2"/>
<dbReference type="RefSeq" id="WP_133474590.1">
    <property type="nucleotide sequence ID" value="NZ_SNWP01000011.1"/>
</dbReference>
<organism evidence="1 2">
    <name type="scientific">Sediminibacterium goheungense</name>
    <dbReference type="NCBI Taxonomy" id="1086393"/>
    <lineage>
        <taxon>Bacteria</taxon>
        <taxon>Pseudomonadati</taxon>
        <taxon>Bacteroidota</taxon>
        <taxon>Chitinophagia</taxon>
        <taxon>Chitinophagales</taxon>
        <taxon>Chitinophagaceae</taxon>
        <taxon>Sediminibacterium</taxon>
    </lineage>
</organism>
<protein>
    <submittedName>
        <fullName evidence="1">Uncharacterized protein</fullName>
    </submittedName>
</protein>
<dbReference type="EMBL" id="SNWP01000011">
    <property type="protein sequence ID" value="TDO26706.1"/>
    <property type="molecule type" value="Genomic_DNA"/>
</dbReference>
<name>A0A4R6IXK2_9BACT</name>
<reference evidence="1 2" key="1">
    <citation type="submission" date="2019-03" db="EMBL/GenBank/DDBJ databases">
        <title>Genomic Encyclopedia of Archaeal and Bacterial Type Strains, Phase II (KMG-II): from individual species to whole genera.</title>
        <authorList>
            <person name="Goeker M."/>
        </authorList>
    </citation>
    <scope>NUCLEOTIDE SEQUENCE [LARGE SCALE GENOMIC DNA]</scope>
    <source>
        <strain evidence="1 2">DSM 28323</strain>
    </source>
</reference>
<gene>
    <name evidence="1" type="ORF">BC659_2015</name>
</gene>
<comment type="caution">
    <text evidence="1">The sequence shown here is derived from an EMBL/GenBank/DDBJ whole genome shotgun (WGS) entry which is preliminary data.</text>
</comment>
<dbReference type="Proteomes" id="UP000295741">
    <property type="component" value="Unassembled WGS sequence"/>
</dbReference>